<comment type="caution">
    <text evidence="1">The sequence shown here is derived from an EMBL/GenBank/DDBJ whole genome shotgun (WGS) entry which is preliminary data.</text>
</comment>
<evidence type="ECO:0008006" key="2">
    <source>
        <dbReference type="Google" id="ProtNLM"/>
    </source>
</evidence>
<proteinExistence type="predicted"/>
<evidence type="ECO:0000313" key="1">
    <source>
        <dbReference type="EMBL" id="GAG27069.1"/>
    </source>
</evidence>
<organism evidence="1">
    <name type="scientific">marine sediment metagenome</name>
    <dbReference type="NCBI Taxonomy" id="412755"/>
    <lineage>
        <taxon>unclassified sequences</taxon>
        <taxon>metagenomes</taxon>
        <taxon>ecological metagenomes</taxon>
    </lineage>
</organism>
<feature type="non-terminal residue" evidence="1">
    <location>
        <position position="68"/>
    </location>
</feature>
<name>X0W803_9ZZZZ</name>
<dbReference type="EMBL" id="BARS01030945">
    <property type="protein sequence ID" value="GAG27069.1"/>
    <property type="molecule type" value="Genomic_DNA"/>
</dbReference>
<gene>
    <name evidence="1" type="ORF">S01H1_48197</name>
</gene>
<sequence length="68" mass="7394">MEQAIFIDGDTLLLEPVPELFDLLDNFDIAVSPAPQYLSPQALSMGIFEQLPPVPAALPEWNTGLIVA</sequence>
<protein>
    <recommendedName>
        <fullName evidence="2">Nucleotide-diphospho-sugar transferase domain-containing protein</fullName>
    </recommendedName>
</protein>
<dbReference type="AlphaFoldDB" id="X0W803"/>
<accession>X0W803</accession>
<reference evidence="1" key="1">
    <citation type="journal article" date="2014" name="Front. Microbiol.">
        <title>High frequency of phylogenetically diverse reductive dehalogenase-homologous genes in deep subseafloor sedimentary metagenomes.</title>
        <authorList>
            <person name="Kawai M."/>
            <person name="Futagami T."/>
            <person name="Toyoda A."/>
            <person name="Takaki Y."/>
            <person name="Nishi S."/>
            <person name="Hori S."/>
            <person name="Arai W."/>
            <person name="Tsubouchi T."/>
            <person name="Morono Y."/>
            <person name="Uchiyama I."/>
            <person name="Ito T."/>
            <person name="Fujiyama A."/>
            <person name="Inagaki F."/>
            <person name="Takami H."/>
        </authorList>
    </citation>
    <scope>NUCLEOTIDE SEQUENCE</scope>
    <source>
        <strain evidence="1">Expedition CK06-06</strain>
    </source>
</reference>